<feature type="region of interest" description="Disordered" evidence="1">
    <location>
        <begin position="102"/>
        <end position="142"/>
    </location>
</feature>
<accession>A0A8K0KEP6</accession>
<evidence type="ECO:0000313" key="3">
    <source>
        <dbReference type="EMBL" id="KAG8230968.1"/>
    </source>
</evidence>
<reference evidence="3" key="2">
    <citation type="submission" date="2017-10" db="EMBL/GenBank/DDBJ databases">
        <title>Ladona fulva Genome sequencing and assembly.</title>
        <authorList>
            <person name="Murali S."/>
            <person name="Richards S."/>
            <person name="Bandaranaike D."/>
            <person name="Bellair M."/>
            <person name="Blankenburg K."/>
            <person name="Chao H."/>
            <person name="Dinh H."/>
            <person name="Doddapaneni H."/>
            <person name="Dugan-Rocha S."/>
            <person name="Elkadiri S."/>
            <person name="Gnanaolivu R."/>
            <person name="Hernandez B."/>
            <person name="Skinner E."/>
            <person name="Javaid M."/>
            <person name="Lee S."/>
            <person name="Li M."/>
            <person name="Ming W."/>
            <person name="Munidasa M."/>
            <person name="Muniz J."/>
            <person name="Nguyen L."/>
            <person name="Hughes D."/>
            <person name="Osuji N."/>
            <person name="Pu L.-L."/>
            <person name="Puazo M."/>
            <person name="Qu C."/>
            <person name="Quiroz J."/>
            <person name="Raj R."/>
            <person name="Weissenberger G."/>
            <person name="Xin Y."/>
            <person name="Zou X."/>
            <person name="Han Y."/>
            <person name="Worley K."/>
            <person name="Muzny D."/>
            <person name="Gibbs R."/>
        </authorList>
    </citation>
    <scope>NUCLEOTIDE SEQUENCE</scope>
    <source>
        <strain evidence="3">Sampled in the wild</strain>
    </source>
</reference>
<gene>
    <name evidence="3" type="ORF">J437_LFUL003926</name>
</gene>
<sequence length="142" mass="13922">MGSGGAGGLGGGSSGSQLALKVEGVVQHGGRPGLFRRVASLLLTGGDSGIVLSQTVTPHRDFFAAQFLLAFPSQSGPGSSSGPASGGTQYVVSVEASAIDEDGDVWRTGPRATLSVKAHDDSNSASSGGGGSKAGSGSRSRF</sequence>
<keyword evidence="4" id="KW-1185">Reference proteome</keyword>
<dbReference type="InterPro" id="IPR054519">
    <property type="entry name" value="INTS7_C"/>
</dbReference>
<dbReference type="OrthoDB" id="1921953at2759"/>
<evidence type="ECO:0000259" key="2">
    <source>
        <dbReference type="Pfam" id="PF22965"/>
    </source>
</evidence>
<evidence type="ECO:0000256" key="1">
    <source>
        <dbReference type="SAM" id="MobiDB-lite"/>
    </source>
</evidence>
<dbReference type="AlphaFoldDB" id="A0A8K0KEP6"/>
<feature type="domain" description="Integrator complex subunit 7 C-terminal" evidence="2">
    <location>
        <begin position="13"/>
        <end position="106"/>
    </location>
</feature>
<organism evidence="3 4">
    <name type="scientific">Ladona fulva</name>
    <name type="common">Scarce chaser dragonfly</name>
    <name type="synonym">Libellula fulva</name>
    <dbReference type="NCBI Taxonomy" id="123851"/>
    <lineage>
        <taxon>Eukaryota</taxon>
        <taxon>Metazoa</taxon>
        <taxon>Ecdysozoa</taxon>
        <taxon>Arthropoda</taxon>
        <taxon>Hexapoda</taxon>
        <taxon>Insecta</taxon>
        <taxon>Pterygota</taxon>
        <taxon>Palaeoptera</taxon>
        <taxon>Odonata</taxon>
        <taxon>Epiprocta</taxon>
        <taxon>Anisoptera</taxon>
        <taxon>Libelluloidea</taxon>
        <taxon>Libellulidae</taxon>
        <taxon>Ladona</taxon>
    </lineage>
</organism>
<dbReference type="Proteomes" id="UP000792457">
    <property type="component" value="Unassembled WGS sequence"/>
</dbReference>
<protein>
    <recommendedName>
        <fullName evidence="2">Integrator complex subunit 7 C-terminal domain-containing protein</fullName>
    </recommendedName>
</protein>
<name>A0A8K0KEP6_LADFU</name>
<comment type="caution">
    <text evidence="3">The sequence shown here is derived from an EMBL/GenBank/DDBJ whole genome shotgun (WGS) entry which is preliminary data.</text>
</comment>
<evidence type="ECO:0000313" key="4">
    <source>
        <dbReference type="Proteomes" id="UP000792457"/>
    </source>
</evidence>
<proteinExistence type="predicted"/>
<dbReference type="Pfam" id="PF22965">
    <property type="entry name" value="INTS7_C"/>
    <property type="match status" value="1"/>
</dbReference>
<dbReference type="EMBL" id="KZ308520">
    <property type="protein sequence ID" value="KAG8230968.1"/>
    <property type="molecule type" value="Genomic_DNA"/>
</dbReference>
<reference evidence="3" key="1">
    <citation type="submission" date="2013-04" db="EMBL/GenBank/DDBJ databases">
        <authorList>
            <person name="Qu J."/>
            <person name="Murali S.C."/>
            <person name="Bandaranaike D."/>
            <person name="Bellair M."/>
            <person name="Blankenburg K."/>
            <person name="Chao H."/>
            <person name="Dinh H."/>
            <person name="Doddapaneni H."/>
            <person name="Downs B."/>
            <person name="Dugan-Rocha S."/>
            <person name="Elkadiri S."/>
            <person name="Gnanaolivu R.D."/>
            <person name="Hernandez B."/>
            <person name="Javaid M."/>
            <person name="Jayaseelan J.C."/>
            <person name="Lee S."/>
            <person name="Li M."/>
            <person name="Ming W."/>
            <person name="Munidasa M."/>
            <person name="Muniz J."/>
            <person name="Nguyen L."/>
            <person name="Ongeri F."/>
            <person name="Osuji N."/>
            <person name="Pu L.-L."/>
            <person name="Puazo M."/>
            <person name="Qu C."/>
            <person name="Quiroz J."/>
            <person name="Raj R."/>
            <person name="Weissenberger G."/>
            <person name="Xin Y."/>
            <person name="Zou X."/>
            <person name="Han Y."/>
            <person name="Richards S."/>
            <person name="Worley K."/>
            <person name="Muzny D."/>
            <person name="Gibbs R."/>
        </authorList>
    </citation>
    <scope>NUCLEOTIDE SEQUENCE</scope>
    <source>
        <strain evidence="3">Sampled in the wild</strain>
    </source>
</reference>